<dbReference type="InterPro" id="IPR001623">
    <property type="entry name" value="DnaJ_domain"/>
</dbReference>
<dbReference type="Pfam" id="PF01556">
    <property type="entry name" value="DnaJ_C"/>
    <property type="match status" value="1"/>
</dbReference>
<dbReference type="InterPro" id="IPR018253">
    <property type="entry name" value="DnaJ_domain_CS"/>
</dbReference>
<feature type="zinc finger region" description="CR-type" evidence="12">
    <location>
        <begin position="174"/>
        <end position="252"/>
    </location>
</feature>
<dbReference type="GO" id="GO:0008270">
    <property type="term" value="F:zinc ion binding"/>
    <property type="evidence" value="ECO:0007669"/>
    <property type="project" value="UniProtKB-UniRule"/>
</dbReference>
<comment type="cofactor">
    <cofactor evidence="11">
        <name>Zn(2+)</name>
        <dbReference type="ChEBI" id="CHEBI:29105"/>
    </cofactor>
    <text evidence="11">Binds 2 Zn(2+) ions per monomer.</text>
</comment>
<dbReference type="CDD" id="cd06257">
    <property type="entry name" value="DnaJ"/>
    <property type="match status" value="1"/>
</dbReference>
<keyword evidence="4 11" id="KW-0677">Repeat</keyword>
<evidence type="ECO:0000256" key="13">
    <source>
        <dbReference type="SAM" id="MobiDB-lite"/>
    </source>
</evidence>
<reference evidence="17" key="1">
    <citation type="submission" date="2017-06" db="EMBL/GenBank/DDBJ databases">
        <authorList>
            <person name="Varghese N."/>
            <person name="Submissions S."/>
        </authorList>
    </citation>
    <scope>NUCLEOTIDE SEQUENCE [LARGE SCALE GENOMIC DNA]</scope>
    <source>
        <strain evidence="17">DSM 45423</strain>
    </source>
</reference>
<dbReference type="SUPFAM" id="SSF46565">
    <property type="entry name" value="Chaperone J-domain"/>
    <property type="match status" value="1"/>
</dbReference>
<sequence>MSTRDFIEKDYYKALGVSQNADAAEIKKAYRKLARDLHPDKNPGNADAEARFKDVSEAYDVLSDPKRRSEYDEARRLFGAGGAGARAGFPGGFPGSAAGGQSFDLGDLFGAAGNAGRAGAGGLGDLFGNLFGGGGGGGTTAGSARARSQAASGPARGQDVETEATLSFDEAVLGVTVPLRMQSPGTCPTCAGTGAKPGTSPHTCEVCGGAGVTSRSQGAFAFSEPCRNCRGTGQVVDDPCPTCAGNGVTTQTRTITVRIPAGVKDGQRIRLAGKGAPGRRGGPAGDLFVVVHVSDHELFGRKGDDLTLTVPITFPEAVLGTTLTVPALDGTVTLKVPAGTASGRTLRVRGRGVPGRGRSGDLLVTVEVAVPQRLSAEAERAVKTLDAELGDPRPQITAAVERAGAERAGAGRGSAEGGSTR</sequence>
<keyword evidence="3 11" id="KW-0479">Metal-binding</keyword>
<name>A0A239B3F9_9ACTN</name>
<dbReference type="RefSeq" id="WP_089402708.1">
    <property type="nucleotide sequence ID" value="NZ_FZOH01000002.1"/>
</dbReference>
<dbReference type="CDD" id="cd10719">
    <property type="entry name" value="DnaJ_zf"/>
    <property type="match status" value="1"/>
</dbReference>
<dbReference type="EMBL" id="FZOH01000002">
    <property type="protein sequence ID" value="SNS02111.1"/>
    <property type="molecule type" value="Genomic_DNA"/>
</dbReference>
<evidence type="ECO:0000313" key="17">
    <source>
        <dbReference type="Proteomes" id="UP000198386"/>
    </source>
</evidence>
<feature type="binding site" evidence="11">
    <location>
        <position position="190"/>
    </location>
    <ligand>
        <name>Zn(2+)</name>
        <dbReference type="ChEBI" id="CHEBI:29105"/>
        <label>1</label>
    </ligand>
</feature>
<dbReference type="InterPro" id="IPR002939">
    <property type="entry name" value="DnaJ_C"/>
</dbReference>
<protein>
    <recommendedName>
        <fullName evidence="10 11">Chaperone protein DnaJ</fullName>
    </recommendedName>
</protein>
<dbReference type="InterPro" id="IPR012724">
    <property type="entry name" value="DnaJ"/>
</dbReference>
<feature type="binding site" evidence="11">
    <location>
        <position position="187"/>
    </location>
    <ligand>
        <name>Zn(2+)</name>
        <dbReference type="ChEBI" id="CHEBI:29105"/>
        <label>1</label>
    </ligand>
</feature>
<evidence type="ECO:0000256" key="8">
    <source>
        <dbReference type="ARBA" id="ARBA00023186"/>
    </source>
</evidence>
<feature type="domain" description="J" evidence="14">
    <location>
        <begin position="10"/>
        <end position="75"/>
    </location>
</feature>
<evidence type="ECO:0000259" key="15">
    <source>
        <dbReference type="PROSITE" id="PS51188"/>
    </source>
</evidence>
<feature type="binding site" evidence="11">
    <location>
        <position position="226"/>
    </location>
    <ligand>
        <name>Zn(2+)</name>
        <dbReference type="ChEBI" id="CHEBI:29105"/>
        <label>2</label>
    </ligand>
</feature>
<dbReference type="PROSITE" id="PS51188">
    <property type="entry name" value="ZF_CR"/>
    <property type="match status" value="1"/>
</dbReference>
<dbReference type="Gene3D" id="2.10.230.10">
    <property type="entry name" value="Heat shock protein DnaJ, cysteine-rich domain"/>
    <property type="match status" value="1"/>
</dbReference>
<dbReference type="GO" id="GO:0031072">
    <property type="term" value="F:heat shock protein binding"/>
    <property type="evidence" value="ECO:0007669"/>
    <property type="project" value="InterPro"/>
</dbReference>
<dbReference type="InterPro" id="IPR001305">
    <property type="entry name" value="HSP_DnaJ_Cys-rich_dom"/>
</dbReference>
<comment type="subunit">
    <text evidence="11">Homodimer.</text>
</comment>
<dbReference type="AlphaFoldDB" id="A0A239B3F9"/>
<organism evidence="16 17">
    <name type="scientific">Geodermatophilus saharensis</name>
    <dbReference type="NCBI Taxonomy" id="1137994"/>
    <lineage>
        <taxon>Bacteria</taxon>
        <taxon>Bacillati</taxon>
        <taxon>Actinomycetota</taxon>
        <taxon>Actinomycetes</taxon>
        <taxon>Geodermatophilales</taxon>
        <taxon>Geodermatophilaceae</taxon>
        <taxon>Geodermatophilus</taxon>
    </lineage>
</organism>
<evidence type="ECO:0000256" key="2">
    <source>
        <dbReference type="ARBA" id="ARBA00022705"/>
    </source>
</evidence>
<proteinExistence type="inferred from homology"/>
<dbReference type="OrthoDB" id="9779889at2"/>
<dbReference type="GO" id="GO:0042026">
    <property type="term" value="P:protein refolding"/>
    <property type="evidence" value="ECO:0007669"/>
    <property type="project" value="TreeGrafter"/>
</dbReference>
<dbReference type="GO" id="GO:0005524">
    <property type="term" value="F:ATP binding"/>
    <property type="evidence" value="ECO:0007669"/>
    <property type="project" value="InterPro"/>
</dbReference>
<evidence type="ECO:0000313" key="16">
    <source>
        <dbReference type="EMBL" id="SNS02111.1"/>
    </source>
</evidence>
<feature type="repeat" description="CXXCXGXG motif" evidence="11">
    <location>
        <begin position="240"/>
        <end position="247"/>
    </location>
</feature>
<feature type="repeat" description="CXXCXGXG motif" evidence="11">
    <location>
        <begin position="187"/>
        <end position="194"/>
    </location>
</feature>
<dbReference type="FunFam" id="2.60.260.20:FF:000013">
    <property type="entry name" value="DnaJ subfamily B member 11"/>
    <property type="match status" value="1"/>
</dbReference>
<keyword evidence="1 11" id="KW-0963">Cytoplasm</keyword>
<feature type="compositionally biased region" description="Gly residues" evidence="13">
    <location>
        <begin position="410"/>
        <end position="421"/>
    </location>
</feature>
<dbReference type="InterPro" id="IPR008971">
    <property type="entry name" value="HSP40/DnaJ_pept-bd"/>
</dbReference>
<dbReference type="GO" id="GO:0009408">
    <property type="term" value="P:response to heat"/>
    <property type="evidence" value="ECO:0007669"/>
    <property type="project" value="InterPro"/>
</dbReference>
<feature type="region of interest" description="Disordered" evidence="13">
    <location>
        <begin position="137"/>
        <end position="161"/>
    </location>
</feature>
<accession>A0A239B3F9</accession>
<comment type="similarity">
    <text evidence="9 11">Belongs to the DnaJ family.</text>
</comment>
<keyword evidence="5 11" id="KW-0863">Zinc-finger</keyword>
<dbReference type="NCBIfam" id="TIGR02349">
    <property type="entry name" value="DnaJ_bact"/>
    <property type="match status" value="1"/>
</dbReference>
<dbReference type="SUPFAM" id="SSF49493">
    <property type="entry name" value="HSP40/DnaJ peptide-binding domain"/>
    <property type="match status" value="2"/>
</dbReference>
<feature type="binding site" evidence="11">
    <location>
        <position position="229"/>
    </location>
    <ligand>
        <name>Zn(2+)</name>
        <dbReference type="ChEBI" id="CHEBI:29105"/>
        <label>2</label>
    </ligand>
</feature>
<dbReference type="SMART" id="SM00271">
    <property type="entry name" value="DnaJ"/>
    <property type="match status" value="1"/>
</dbReference>
<comment type="subcellular location">
    <subcellularLocation>
        <location evidence="11">Cytoplasm</location>
    </subcellularLocation>
</comment>
<dbReference type="InterPro" id="IPR036410">
    <property type="entry name" value="HSP_DnaJ_Cys-rich_dom_sf"/>
</dbReference>
<feature type="region of interest" description="Disordered" evidence="13">
    <location>
        <begin position="401"/>
        <end position="421"/>
    </location>
</feature>
<keyword evidence="2 11" id="KW-0235">DNA replication</keyword>
<evidence type="ECO:0000256" key="4">
    <source>
        <dbReference type="ARBA" id="ARBA00022737"/>
    </source>
</evidence>
<dbReference type="GO" id="GO:0005737">
    <property type="term" value="C:cytoplasm"/>
    <property type="evidence" value="ECO:0007669"/>
    <property type="project" value="UniProtKB-SubCell"/>
</dbReference>
<evidence type="ECO:0000256" key="6">
    <source>
        <dbReference type="ARBA" id="ARBA00022833"/>
    </source>
</evidence>
<feature type="compositionally biased region" description="Low complexity" evidence="13">
    <location>
        <begin position="141"/>
        <end position="157"/>
    </location>
</feature>
<keyword evidence="7 11" id="KW-0346">Stress response</keyword>
<dbReference type="PANTHER" id="PTHR43096:SF54">
    <property type="entry name" value="CHAPERONE PROTEIN DNAJ 1"/>
    <property type="match status" value="1"/>
</dbReference>
<evidence type="ECO:0000256" key="7">
    <source>
        <dbReference type="ARBA" id="ARBA00023016"/>
    </source>
</evidence>
<dbReference type="Pfam" id="PF00226">
    <property type="entry name" value="DnaJ"/>
    <property type="match status" value="1"/>
</dbReference>
<feature type="domain" description="CR-type" evidence="15">
    <location>
        <begin position="174"/>
        <end position="252"/>
    </location>
</feature>
<comment type="domain">
    <text evidence="11">The J domain is necessary and sufficient to stimulate DnaK ATPase activity. Zinc center 1 plays an important role in the autonomous, DnaK-independent chaperone activity of DnaJ. Zinc center 2 is essential for interaction with DnaK and for DnaJ activity.</text>
</comment>
<keyword evidence="17" id="KW-1185">Reference proteome</keyword>
<dbReference type="HAMAP" id="MF_01152">
    <property type="entry name" value="DnaJ"/>
    <property type="match status" value="1"/>
</dbReference>
<evidence type="ECO:0000256" key="5">
    <source>
        <dbReference type="ARBA" id="ARBA00022771"/>
    </source>
</evidence>
<evidence type="ECO:0000259" key="14">
    <source>
        <dbReference type="PROSITE" id="PS50076"/>
    </source>
</evidence>
<dbReference type="FunFam" id="2.10.230.10:FF:000002">
    <property type="entry name" value="Molecular chaperone DnaJ"/>
    <property type="match status" value="1"/>
</dbReference>
<dbReference type="GO" id="GO:0006260">
    <property type="term" value="P:DNA replication"/>
    <property type="evidence" value="ECO:0007669"/>
    <property type="project" value="UniProtKB-KW"/>
</dbReference>
<comment type="function">
    <text evidence="11">Participates actively in the response to hyperosmotic and heat shock by preventing the aggregation of stress-denatured proteins and by disaggregating proteins, also in an autonomous, DnaK-independent fashion. Unfolded proteins bind initially to DnaJ; upon interaction with the DnaJ-bound protein, DnaK hydrolyzes its bound ATP, resulting in the formation of a stable complex. GrpE releases ADP from DnaK; ATP binding to DnaK triggers the release of the substrate protein, thus completing the reaction cycle. Several rounds of ATP-dependent interactions between DnaJ, DnaK and GrpE are required for fully efficient folding. Also involved, together with DnaK and GrpE, in the DNA replication of plasmids through activation of initiation proteins.</text>
</comment>
<dbReference type="Gene3D" id="1.10.287.110">
    <property type="entry name" value="DnaJ domain"/>
    <property type="match status" value="1"/>
</dbReference>
<dbReference type="Gene3D" id="2.60.260.20">
    <property type="entry name" value="Urease metallochaperone UreE, N-terminal domain"/>
    <property type="match status" value="2"/>
</dbReference>
<feature type="repeat" description="CXXCXGXG motif" evidence="11">
    <location>
        <begin position="226"/>
        <end position="233"/>
    </location>
</feature>
<evidence type="ECO:0000256" key="10">
    <source>
        <dbReference type="ARBA" id="ARBA00067609"/>
    </source>
</evidence>
<evidence type="ECO:0000256" key="9">
    <source>
        <dbReference type="ARBA" id="ARBA00061004"/>
    </source>
</evidence>
<evidence type="ECO:0000256" key="12">
    <source>
        <dbReference type="PROSITE-ProRule" id="PRU00546"/>
    </source>
</evidence>
<evidence type="ECO:0000256" key="3">
    <source>
        <dbReference type="ARBA" id="ARBA00022723"/>
    </source>
</evidence>
<dbReference type="SUPFAM" id="SSF57938">
    <property type="entry name" value="DnaJ/Hsp40 cysteine-rich domain"/>
    <property type="match status" value="1"/>
</dbReference>
<feature type="binding site" evidence="11">
    <location>
        <position position="240"/>
    </location>
    <ligand>
        <name>Zn(2+)</name>
        <dbReference type="ChEBI" id="CHEBI:29105"/>
        <label>1</label>
    </ligand>
</feature>
<feature type="binding site" evidence="11">
    <location>
        <position position="204"/>
    </location>
    <ligand>
        <name>Zn(2+)</name>
        <dbReference type="ChEBI" id="CHEBI:29105"/>
        <label>2</label>
    </ligand>
</feature>
<evidence type="ECO:0000256" key="11">
    <source>
        <dbReference type="HAMAP-Rule" id="MF_01152"/>
    </source>
</evidence>
<evidence type="ECO:0000256" key="1">
    <source>
        <dbReference type="ARBA" id="ARBA00022490"/>
    </source>
</evidence>
<dbReference type="CDD" id="cd10747">
    <property type="entry name" value="DnaJ_C"/>
    <property type="match status" value="1"/>
</dbReference>
<dbReference type="Pfam" id="PF00684">
    <property type="entry name" value="DnaJ_CXXCXGXG"/>
    <property type="match status" value="1"/>
</dbReference>
<gene>
    <name evidence="11" type="primary">dnaJ</name>
    <name evidence="16" type="ORF">SAMN04488107_0884</name>
</gene>
<dbReference type="InterPro" id="IPR036869">
    <property type="entry name" value="J_dom_sf"/>
</dbReference>
<feature type="binding site" evidence="11">
    <location>
        <position position="207"/>
    </location>
    <ligand>
        <name>Zn(2+)</name>
        <dbReference type="ChEBI" id="CHEBI:29105"/>
        <label>2</label>
    </ligand>
</feature>
<keyword evidence="6 11" id="KW-0862">Zinc</keyword>
<keyword evidence="8 11" id="KW-0143">Chaperone</keyword>
<dbReference type="Proteomes" id="UP000198386">
    <property type="component" value="Unassembled WGS sequence"/>
</dbReference>
<dbReference type="PROSITE" id="PS50076">
    <property type="entry name" value="DNAJ_2"/>
    <property type="match status" value="1"/>
</dbReference>
<feature type="binding site" evidence="11">
    <location>
        <position position="243"/>
    </location>
    <ligand>
        <name>Zn(2+)</name>
        <dbReference type="ChEBI" id="CHEBI:29105"/>
        <label>1</label>
    </ligand>
</feature>
<dbReference type="NCBIfam" id="NF008035">
    <property type="entry name" value="PRK10767.1"/>
    <property type="match status" value="1"/>
</dbReference>
<dbReference type="PANTHER" id="PTHR43096">
    <property type="entry name" value="DNAJ HOMOLOG 1, MITOCHONDRIAL-RELATED"/>
    <property type="match status" value="1"/>
</dbReference>
<dbReference type="PROSITE" id="PS00636">
    <property type="entry name" value="DNAJ_1"/>
    <property type="match status" value="1"/>
</dbReference>
<feature type="repeat" description="CXXCXGXG motif" evidence="11">
    <location>
        <begin position="204"/>
        <end position="211"/>
    </location>
</feature>
<dbReference type="GO" id="GO:0051082">
    <property type="term" value="F:unfolded protein binding"/>
    <property type="evidence" value="ECO:0007669"/>
    <property type="project" value="UniProtKB-UniRule"/>
</dbReference>
<dbReference type="PRINTS" id="PR00625">
    <property type="entry name" value="JDOMAIN"/>
</dbReference>